<dbReference type="Proteomes" id="UP000199691">
    <property type="component" value="Unassembled WGS sequence"/>
</dbReference>
<dbReference type="InterPro" id="IPR025058">
    <property type="entry name" value="DUF3995"/>
</dbReference>
<dbReference type="AlphaFoldDB" id="A0A1H0IFZ5"/>
<gene>
    <name evidence="2" type="ORF">SAMN05421507_10287</name>
</gene>
<evidence type="ECO:0000313" key="3">
    <source>
        <dbReference type="Proteomes" id="UP000199691"/>
    </source>
</evidence>
<evidence type="ECO:0000256" key="1">
    <source>
        <dbReference type="SAM" id="Phobius"/>
    </source>
</evidence>
<keyword evidence="3" id="KW-1185">Reference proteome</keyword>
<keyword evidence="1" id="KW-1133">Transmembrane helix</keyword>
<feature type="transmembrane region" description="Helical" evidence="1">
    <location>
        <begin position="67"/>
        <end position="88"/>
    </location>
</feature>
<dbReference type="Pfam" id="PF13160">
    <property type="entry name" value="DUF3995"/>
    <property type="match status" value="1"/>
</dbReference>
<reference evidence="3" key="1">
    <citation type="submission" date="2016-10" db="EMBL/GenBank/DDBJ databases">
        <authorList>
            <person name="Varghese N."/>
            <person name="Submissions S."/>
        </authorList>
    </citation>
    <scope>NUCLEOTIDE SEQUENCE [LARGE SCALE GENOMIC DNA]</scope>
    <source>
        <strain evidence="3">CGMCC 4.6609</strain>
    </source>
</reference>
<organism evidence="2 3">
    <name type="scientific">Lentzea jiangxiensis</name>
    <dbReference type="NCBI Taxonomy" id="641025"/>
    <lineage>
        <taxon>Bacteria</taxon>
        <taxon>Bacillati</taxon>
        <taxon>Actinomycetota</taxon>
        <taxon>Actinomycetes</taxon>
        <taxon>Pseudonocardiales</taxon>
        <taxon>Pseudonocardiaceae</taxon>
        <taxon>Lentzea</taxon>
    </lineage>
</organism>
<accession>A0A1H0IFZ5</accession>
<proteinExistence type="predicted"/>
<protein>
    <submittedName>
        <fullName evidence="2">Uncharacterized protein</fullName>
    </submittedName>
</protein>
<feature type="transmembrane region" description="Helical" evidence="1">
    <location>
        <begin position="37"/>
        <end position="55"/>
    </location>
</feature>
<keyword evidence="1" id="KW-0812">Transmembrane</keyword>
<evidence type="ECO:0000313" key="2">
    <source>
        <dbReference type="EMBL" id="SDO30285.1"/>
    </source>
</evidence>
<dbReference type="EMBL" id="FNIX01000002">
    <property type="protein sequence ID" value="SDO30285.1"/>
    <property type="molecule type" value="Genomic_DNA"/>
</dbReference>
<keyword evidence="1" id="KW-0472">Membrane</keyword>
<dbReference type="OrthoDB" id="4128259at2"/>
<name>A0A1H0IFZ5_9PSEU</name>
<sequence>MKLAQALGANALADKDPLPPHLRERLLARDPFFVTSHWVLAGAAVVGVVVALATVRGGPVPRLLRLICWTLAVFMITRSIGFVGWGIVGDVLTLTGLRRPPAEHAELARMLARWDLLLWSPFFLLWGGCWAVAGWRLGRMRRARAAGAPDRQRVLDLLEPGERHRLRRGTGR</sequence>
<feature type="transmembrane region" description="Helical" evidence="1">
    <location>
        <begin position="116"/>
        <end position="135"/>
    </location>
</feature>